<comment type="caution">
    <text evidence="2">The sequence shown here is derived from an EMBL/GenBank/DDBJ whole genome shotgun (WGS) entry which is preliminary data.</text>
</comment>
<reference evidence="2 3" key="1">
    <citation type="submission" date="2020-08" db="EMBL/GenBank/DDBJ databases">
        <title>Plant Genome Project.</title>
        <authorList>
            <person name="Zhang R.-G."/>
        </authorList>
    </citation>
    <scope>NUCLEOTIDE SEQUENCE [LARGE SCALE GENOMIC DNA]</scope>
    <source>
        <tissue evidence="2">Rhizome</tissue>
    </source>
</reference>
<keyword evidence="1" id="KW-0472">Membrane</keyword>
<feature type="transmembrane region" description="Helical" evidence="1">
    <location>
        <begin position="327"/>
        <end position="353"/>
    </location>
</feature>
<keyword evidence="1" id="KW-1133">Transmembrane helix</keyword>
<accession>A0A8J5C3P6</accession>
<evidence type="ECO:0000313" key="2">
    <source>
        <dbReference type="EMBL" id="KAG6471675.1"/>
    </source>
</evidence>
<dbReference type="EMBL" id="JACMSC010000020">
    <property type="protein sequence ID" value="KAG6471675.1"/>
    <property type="molecule type" value="Genomic_DNA"/>
</dbReference>
<evidence type="ECO:0000256" key="1">
    <source>
        <dbReference type="SAM" id="Phobius"/>
    </source>
</evidence>
<feature type="transmembrane region" description="Helical" evidence="1">
    <location>
        <begin position="365"/>
        <end position="390"/>
    </location>
</feature>
<sequence>MSLDSPGVTDQGTFFGAVQPVARMSCMQRCSRLLQLSPDERATDHSDMSVCIDGEPSGHVENLKPGELLRDFNVFQQAQFTSGIQCDTEPPRLNKNVDPAKDSFNEILGSPDLIMKLHDCLRDEDELWFPCAELKDNHRCLLPEHDSGPTQLIQKESGDHVRRKFVFVKKSCSVNALIQDNSLEDISKNKLNKYHRYRAKEIMPRRLKVGYQNGDPKDDNTGKRFHSLRHEMMTTETDGESTEAHSDYVSSFLCCKEMENSPGEEIPGLKRYSFRRSTIGSQLPPVPDLFGCDCYLIGKTIQPIRQREARDRRLGGAGRSIAEESDLLMGFMATSIIFFAAGLIASLLVRLCFNRGASTNLCVPFLYLPFCPFHVVSYALGTGIVFVLWICLLRHVLDD</sequence>
<protein>
    <submittedName>
        <fullName evidence="2">Uncharacterized protein</fullName>
    </submittedName>
</protein>
<dbReference type="Proteomes" id="UP000734854">
    <property type="component" value="Unassembled WGS sequence"/>
</dbReference>
<name>A0A8J5C3P6_ZINOF</name>
<gene>
    <name evidence="2" type="ORF">ZIOFF_069121</name>
</gene>
<organism evidence="2 3">
    <name type="scientific">Zingiber officinale</name>
    <name type="common">Ginger</name>
    <name type="synonym">Amomum zingiber</name>
    <dbReference type="NCBI Taxonomy" id="94328"/>
    <lineage>
        <taxon>Eukaryota</taxon>
        <taxon>Viridiplantae</taxon>
        <taxon>Streptophyta</taxon>
        <taxon>Embryophyta</taxon>
        <taxon>Tracheophyta</taxon>
        <taxon>Spermatophyta</taxon>
        <taxon>Magnoliopsida</taxon>
        <taxon>Liliopsida</taxon>
        <taxon>Zingiberales</taxon>
        <taxon>Zingiberaceae</taxon>
        <taxon>Zingiber</taxon>
    </lineage>
</organism>
<keyword evidence="3" id="KW-1185">Reference proteome</keyword>
<proteinExistence type="predicted"/>
<dbReference type="AlphaFoldDB" id="A0A8J5C3P6"/>
<keyword evidence="1" id="KW-0812">Transmembrane</keyword>
<evidence type="ECO:0000313" key="3">
    <source>
        <dbReference type="Proteomes" id="UP000734854"/>
    </source>
</evidence>